<accession>A0ABY3GLV8</accession>
<evidence type="ECO:0000259" key="1">
    <source>
        <dbReference type="Pfam" id="PF12728"/>
    </source>
</evidence>
<dbReference type="Proteomes" id="UP000318428">
    <property type="component" value="Unassembled WGS sequence"/>
</dbReference>
<evidence type="ECO:0000313" key="2">
    <source>
        <dbReference type="EMBL" id="TWR92143.1"/>
    </source>
</evidence>
<evidence type="ECO:0000313" key="3">
    <source>
        <dbReference type="Proteomes" id="UP000318428"/>
    </source>
</evidence>
<name>A0ABY3GLV8_9PSED</name>
<comment type="caution">
    <text evidence="2">The sequence shown here is derived from an EMBL/GenBank/DDBJ whole genome shotgun (WGS) entry which is preliminary data.</text>
</comment>
<sequence>MNMNASVHEAIVNLQASLSSSRDAAATSIRLLKLITQVLSNWKEDDTLEEAAALTDLEILKKFAISGAVAGSLNTREQRKLARRAAARVEFFDRLKDFGGVYKAKRVAEILGVSRQTVNNHIVSGKLIAIKEGNDYLIPGFQFTEKGKLEHLEEILALLKDLSAEAQCTFFLNPILLENGNLSLPAELLKHGCTAEDLLAIRREAALFMSPVPS</sequence>
<keyword evidence="3" id="KW-1185">Reference proteome</keyword>
<feature type="domain" description="Helix-turn-helix" evidence="1">
    <location>
        <begin position="102"/>
        <end position="139"/>
    </location>
</feature>
<proteinExistence type="predicted"/>
<dbReference type="EMBL" id="VFIO01000001">
    <property type="protein sequence ID" value="TWR92143.1"/>
    <property type="molecule type" value="Genomic_DNA"/>
</dbReference>
<gene>
    <name evidence="2" type="ORF">FJD38_00560</name>
</gene>
<dbReference type="InterPro" id="IPR041657">
    <property type="entry name" value="HTH_17"/>
</dbReference>
<protein>
    <submittedName>
        <fullName evidence="2">Helix-turn-helix domain-containing protein</fullName>
    </submittedName>
</protein>
<dbReference type="RefSeq" id="WP_146383638.1">
    <property type="nucleotide sequence ID" value="NZ_VFIO01000001.1"/>
</dbReference>
<organism evidence="2 3">
    <name type="scientific">Pseudomonas saxonica</name>
    <dbReference type="NCBI Taxonomy" id="2600598"/>
    <lineage>
        <taxon>Bacteria</taxon>
        <taxon>Pseudomonadati</taxon>
        <taxon>Pseudomonadota</taxon>
        <taxon>Gammaproteobacteria</taxon>
        <taxon>Pseudomonadales</taxon>
        <taxon>Pseudomonadaceae</taxon>
        <taxon>Pseudomonas</taxon>
    </lineage>
</organism>
<reference evidence="2 3" key="1">
    <citation type="submission" date="2019-06" db="EMBL/GenBank/DDBJ databases">
        <title>Pseudomonas bimorpha sp. nov. isolated from bovine raw milk and skim milk concentrate.</title>
        <authorList>
            <person name="Hofmann K."/>
            <person name="Huptas C."/>
            <person name="Doll E."/>
            <person name="Scherer S."/>
            <person name="Wenning M."/>
        </authorList>
    </citation>
    <scope>NUCLEOTIDE SEQUENCE [LARGE SCALE GENOMIC DNA]</scope>
    <source>
        <strain evidence="2 3">DSM 108989</strain>
    </source>
</reference>
<dbReference type="Pfam" id="PF12728">
    <property type="entry name" value="HTH_17"/>
    <property type="match status" value="1"/>
</dbReference>